<evidence type="ECO:0000313" key="2">
    <source>
        <dbReference type="EMBL" id="ASR75556.1"/>
    </source>
</evidence>
<evidence type="ECO:0000313" key="3">
    <source>
        <dbReference type="Proteomes" id="UP000223009"/>
    </source>
</evidence>
<evidence type="ECO:0000259" key="1">
    <source>
        <dbReference type="Pfam" id="PF20274"/>
    </source>
</evidence>
<keyword evidence="3" id="KW-1185">Reference proteome</keyword>
<name>A0A222YVI7_9CAUD</name>
<accession>A0A222YVI7</accession>
<proteinExistence type="predicted"/>
<reference evidence="2 3" key="1">
    <citation type="submission" date="2017-05" db="EMBL/GenBank/DDBJ databases">
        <authorList>
            <person name="Chapman J."/>
            <person name="Chang C."/>
            <person name="Suresh T."/>
            <person name="Shishido T.C."/>
            <person name="Bindert I."/>
            <person name="Shaffer C.D."/>
            <person name="Weston-Hafer K.A."/>
            <person name="Russell D.A."/>
            <person name="Pope W.H."/>
            <person name="Jacobs-Sera D."/>
            <person name="Hendrix R.W."/>
            <person name="Hatfull G.F."/>
        </authorList>
    </citation>
    <scope>NUCLEOTIDE SEQUENCE [LARGE SCALE GENOMIC DNA]</scope>
</reference>
<dbReference type="Proteomes" id="UP000223009">
    <property type="component" value="Segment"/>
</dbReference>
<gene>
    <name evidence="2" type="ORF">SEA_MILDRED21_192</name>
</gene>
<dbReference type="Pfam" id="PF20274">
    <property type="entry name" value="cREC_REC"/>
    <property type="match status" value="1"/>
</dbReference>
<dbReference type="EMBL" id="MF155946">
    <property type="protein sequence ID" value="ASR75556.1"/>
    <property type="molecule type" value="Genomic_DNA"/>
</dbReference>
<sequence length="99" mass="11349">MKTKIWLDDERPKPDDSWVHMKNSIVGILLLKAFMRRNIIPEAISLDHDLGGDDTSRAVVLWMCENDFWPAKVYVHTANPVGRDWLVGMVNRYGPGVTQ</sequence>
<dbReference type="InterPro" id="IPR046909">
    <property type="entry name" value="cREC_REC"/>
</dbReference>
<dbReference type="OrthoDB" id="18552at10239"/>
<feature type="domain" description="Cyclic-phosphate processing Receiver" evidence="1">
    <location>
        <begin position="4"/>
        <end position="91"/>
    </location>
</feature>
<organism evidence="2 3">
    <name type="scientific">Streptomyces phage Mildred21</name>
    <dbReference type="NCBI Taxonomy" id="2023959"/>
    <lineage>
        <taxon>Viruses</taxon>
        <taxon>Duplodnaviria</taxon>
        <taxon>Heunggongvirae</taxon>
        <taxon>Uroviricota</taxon>
        <taxon>Caudoviricetes</taxon>
        <taxon>Stanwilliamsviridae</taxon>
        <taxon>Boydwoodruffvirinae</taxon>
        <taxon>Samistivirus</taxon>
        <taxon>Samistivirus mildred21</taxon>
    </lineage>
</organism>
<protein>
    <recommendedName>
        <fullName evidence="1">Cyclic-phosphate processing Receiver domain-containing protein</fullName>
    </recommendedName>
</protein>